<evidence type="ECO:0000256" key="1">
    <source>
        <dbReference type="SAM" id="MobiDB-lite"/>
    </source>
</evidence>
<gene>
    <name evidence="3" type="ORF">C1SCF055_LOCUS13652</name>
</gene>
<keyword evidence="2" id="KW-0472">Membrane</keyword>
<protein>
    <submittedName>
        <fullName evidence="4">Peptidylprolyl isomerase</fullName>
    </submittedName>
</protein>
<keyword evidence="2" id="KW-1133">Transmembrane helix</keyword>
<organism evidence="3">
    <name type="scientific">Cladocopium goreaui</name>
    <dbReference type="NCBI Taxonomy" id="2562237"/>
    <lineage>
        <taxon>Eukaryota</taxon>
        <taxon>Sar</taxon>
        <taxon>Alveolata</taxon>
        <taxon>Dinophyceae</taxon>
        <taxon>Suessiales</taxon>
        <taxon>Symbiodiniaceae</taxon>
        <taxon>Cladocopium</taxon>
    </lineage>
</organism>
<feature type="transmembrane region" description="Helical" evidence="2">
    <location>
        <begin position="25"/>
        <end position="46"/>
    </location>
</feature>
<dbReference type="EMBL" id="CAMXCT010001067">
    <property type="protein sequence ID" value="CAI3986286.1"/>
    <property type="molecule type" value="Genomic_DNA"/>
</dbReference>
<dbReference type="AlphaFoldDB" id="A0A9P1FS89"/>
<accession>A0A9P1FS89</accession>
<comment type="caution">
    <text evidence="3">The sequence shown here is derived from an EMBL/GenBank/DDBJ whole genome shotgun (WGS) entry which is preliminary data.</text>
</comment>
<evidence type="ECO:0000313" key="5">
    <source>
        <dbReference type="Proteomes" id="UP001152797"/>
    </source>
</evidence>
<evidence type="ECO:0000256" key="2">
    <source>
        <dbReference type="SAM" id="Phobius"/>
    </source>
</evidence>
<reference evidence="3" key="1">
    <citation type="submission" date="2022-10" db="EMBL/GenBank/DDBJ databases">
        <authorList>
            <person name="Chen Y."/>
            <person name="Dougan E. K."/>
            <person name="Chan C."/>
            <person name="Rhodes N."/>
            <person name="Thang M."/>
        </authorList>
    </citation>
    <scope>NUCLEOTIDE SEQUENCE</scope>
</reference>
<keyword evidence="2" id="KW-0812">Transmembrane</keyword>
<reference evidence="4 5" key="2">
    <citation type="submission" date="2024-05" db="EMBL/GenBank/DDBJ databases">
        <authorList>
            <person name="Chen Y."/>
            <person name="Shah S."/>
            <person name="Dougan E. K."/>
            <person name="Thang M."/>
            <person name="Chan C."/>
        </authorList>
    </citation>
    <scope>NUCLEOTIDE SEQUENCE [LARGE SCALE GENOMIC DNA]</scope>
</reference>
<dbReference type="EMBL" id="CAMXCT030001067">
    <property type="protein sequence ID" value="CAL4773598.1"/>
    <property type="molecule type" value="Genomic_DNA"/>
</dbReference>
<dbReference type="GO" id="GO:0016853">
    <property type="term" value="F:isomerase activity"/>
    <property type="evidence" value="ECO:0007669"/>
    <property type="project" value="UniProtKB-KW"/>
</dbReference>
<keyword evidence="5" id="KW-1185">Reference proteome</keyword>
<evidence type="ECO:0000313" key="3">
    <source>
        <dbReference type="EMBL" id="CAI3986286.1"/>
    </source>
</evidence>
<name>A0A9P1FS89_9DINO</name>
<dbReference type="OrthoDB" id="6512918at2759"/>
<feature type="region of interest" description="Disordered" evidence="1">
    <location>
        <begin position="352"/>
        <end position="389"/>
    </location>
</feature>
<feature type="transmembrane region" description="Helical" evidence="2">
    <location>
        <begin position="53"/>
        <end position="82"/>
    </location>
</feature>
<keyword evidence="4" id="KW-0413">Isomerase</keyword>
<evidence type="ECO:0000313" key="4">
    <source>
        <dbReference type="EMBL" id="CAL4773598.1"/>
    </source>
</evidence>
<dbReference type="Proteomes" id="UP001152797">
    <property type="component" value="Unassembled WGS sequence"/>
</dbReference>
<feature type="compositionally biased region" description="Polar residues" evidence="1">
    <location>
        <begin position="379"/>
        <end position="389"/>
    </location>
</feature>
<proteinExistence type="predicted"/>
<sequence>MFDEFRESYLQDDTTSIFMQPYSKYLVGVNALILALIVPCFGFFGAKRNNRPCLGCFVCCSCCGGCLHVLHAILMILLLIGLSSVETVCRRNGSCVGIMEACKYRKSDGYALDTYEGCLDYLVSKFPVAYAGLGLVLGLNSVVICFQCFSARWGYELHQPCRRLPGPLDAMDDTVDDDFIELPKQLTGRDVALFLDPFGFQASTQMDWQKGTENPEFTIRVHGHSTCGRHLHYIIECHLWRGKKTPEERPWVEWKVSRRLAHLRAGLHDLVKHYLGSSYQTYFCQVPFAHRLRPVGTTGRLDRWCSRMAVCLSSRLVPPIVAANVLRVLGAPDLKSCELPGVTFCDQMCSEADSHGPTDLPTQDGDDSSLESETRNSEEWSLSTRSATG</sequence>
<dbReference type="EMBL" id="CAMXCT020001067">
    <property type="protein sequence ID" value="CAL1139661.1"/>
    <property type="molecule type" value="Genomic_DNA"/>
</dbReference>